<feature type="compositionally biased region" description="Basic and acidic residues" evidence="1">
    <location>
        <begin position="1"/>
        <end position="10"/>
    </location>
</feature>
<comment type="caution">
    <text evidence="2">The sequence shown here is derived from an EMBL/GenBank/DDBJ whole genome shotgun (WGS) entry which is preliminary data.</text>
</comment>
<accession>A0A326USM8</accession>
<gene>
    <name evidence="2" type="ORF">EI42_01045</name>
</gene>
<feature type="compositionally biased region" description="Basic and acidic residues" evidence="1">
    <location>
        <begin position="20"/>
        <end position="37"/>
    </location>
</feature>
<protein>
    <submittedName>
        <fullName evidence="2">Uncharacterized protein</fullName>
    </submittedName>
</protein>
<name>A0A326USM8_THEHA</name>
<evidence type="ECO:0000256" key="1">
    <source>
        <dbReference type="SAM" id="MobiDB-lite"/>
    </source>
</evidence>
<dbReference type="AlphaFoldDB" id="A0A326USM8"/>
<sequence length="76" mass="8681">MGKEKEHDELEGVESISPEQARKEMKQAAERVRKEGQGAKSSQGEEDELADVEKISPEQAKEEMREAVRKLKKEKQ</sequence>
<dbReference type="EMBL" id="QKUF01000001">
    <property type="protein sequence ID" value="PZW36859.1"/>
    <property type="molecule type" value="Genomic_DNA"/>
</dbReference>
<organism evidence="2 3">
    <name type="scientific">Thermosporothrix hazakensis</name>
    <dbReference type="NCBI Taxonomy" id="644383"/>
    <lineage>
        <taxon>Bacteria</taxon>
        <taxon>Bacillati</taxon>
        <taxon>Chloroflexota</taxon>
        <taxon>Ktedonobacteria</taxon>
        <taxon>Ktedonobacterales</taxon>
        <taxon>Thermosporotrichaceae</taxon>
        <taxon>Thermosporothrix</taxon>
    </lineage>
</organism>
<dbReference type="Proteomes" id="UP000248806">
    <property type="component" value="Unassembled WGS sequence"/>
</dbReference>
<reference evidence="2 3" key="1">
    <citation type="submission" date="2018-06" db="EMBL/GenBank/DDBJ databases">
        <title>Genomic Encyclopedia of Archaeal and Bacterial Type Strains, Phase II (KMG-II): from individual species to whole genera.</title>
        <authorList>
            <person name="Goeker M."/>
        </authorList>
    </citation>
    <scope>NUCLEOTIDE SEQUENCE [LARGE SCALE GENOMIC DNA]</scope>
    <source>
        <strain evidence="2 3">ATCC BAA-1881</strain>
    </source>
</reference>
<keyword evidence="3" id="KW-1185">Reference proteome</keyword>
<feature type="compositionally biased region" description="Basic and acidic residues" evidence="1">
    <location>
        <begin position="51"/>
        <end position="69"/>
    </location>
</feature>
<proteinExistence type="predicted"/>
<evidence type="ECO:0000313" key="3">
    <source>
        <dbReference type="Proteomes" id="UP000248806"/>
    </source>
</evidence>
<evidence type="ECO:0000313" key="2">
    <source>
        <dbReference type="EMBL" id="PZW36859.1"/>
    </source>
</evidence>
<dbReference type="RefSeq" id="WP_111319473.1">
    <property type="nucleotide sequence ID" value="NZ_BIFX01000001.1"/>
</dbReference>
<feature type="region of interest" description="Disordered" evidence="1">
    <location>
        <begin position="1"/>
        <end position="76"/>
    </location>
</feature>